<dbReference type="EMBL" id="JANAVB010040817">
    <property type="protein sequence ID" value="KAJ6797653.1"/>
    <property type="molecule type" value="Genomic_DNA"/>
</dbReference>
<gene>
    <name evidence="1" type="ORF">M6B38_215835</name>
</gene>
<accession>A0AAX6E112</accession>
<dbReference type="AlphaFoldDB" id="A0AAX6E112"/>
<comment type="caution">
    <text evidence="1">The sequence shown here is derived from an EMBL/GenBank/DDBJ whole genome shotgun (WGS) entry which is preliminary data.</text>
</comment>
<evidence type="ECO:0000313" key="1">
    <source>
        <dbReference type="EMBL" id="KAJ6797653.1"/>
    </source>
</evidence>
<reference evidence="1" key="1">
    <citation type="journal article" date="2023" name="GigaByte">
        <title>Genome assembly of the bearded iris, Iris pallida Lam.</title>
        <authorList>
            <person name="Bruccoleri R.E."/>
            <person name="Oakeley E.J."/>
            <person name="Faust A.M.E."/>
            <person name="Altorfer M."/>
            <person name="Dessus-Babus S."/>
            <person name="Burckhardt D."/>
            <person name="Oertli M."/>
            <person name="Naumann U."/>
            <person name="Petersen F."/>
            <person name="Wong J."/>
        </authorList>
    </citation>
    <scope>NUCLEOTIDE SEQUENCE</scope>
    <source>
        <strain evidence="1">GSM-AAB239-AS_SAM_17_03QT</strain>
    </source>
</reference>
<name>A0AAX6E112_IRIPA</name>
<reference evidence="1" key="2">
    <citation type="submission" date="2023-04" db="EMBL/GenBank/DDBJ databases">
        <authorList>
            <person name="Bruccoleri R.E."/>
            <person name="Oakeley E.J."/>
            <person name="Faust A.-M."/>
            <person name="Dessus-Babus S."/>
            <person name="Altorfer M."/>
            <person name="Burckhardt D."/>
            <person name="Oertli M."/>
            <person name="Naumann U."/>
            <person name="Petersen F."/>
            <person name="Wong J."/>
        </authorList>
    </citation>
    <scope>NUCLEOTIDE SEQUENCE</scope>
    <source>
        <strain evidence="1">GSM-AAB239-AS_SAM_17_03QT</strain>
        <tissue evidence="1">Leaf</tissue>
    </source>
</reference>
<protein>
    <submittedName>
        <fullName evidence="1">Origin of replication complex subunit 1 isoform X1</fullName>
    </submittedName>
</protein>
<proteinExistence type="predicted"/>
<dbReference type="Proteomes" id="UP001140949">
    <property type="component" value="Unassembled WGS sequence"/>
</dbReference>
<evidence type="ECO:0000313" key="2">
    <source>
        <dbReference type="Proteomes" id="UP001140949"/>
    </source>
</evidence>
<sequence length="106" mass="12189">MKSPVQKVLDDDWTYDFCMARREGKAVEMPRLPERKWVRRTAKERLLSCNSLGSAYYGEVERVEMRQHIGKDCNKVERVEISIAKPSFKARTKALAENEGEGLAKA</sequence>
<organism evidence="1 2">
    <name type="scientific">Iris pallida</name>
    <name type="common">Sweet iris</name>
    <dbReference type="NCBI Taxonomy" id="29817"/>
    <lineage>
        <taxon>Eukaryota</taxon>
        <taxon>Viridiplantae</taxon>
        <taxon>Streptophyta</taxon>
        <taxon>Embryophyta</taxon>
        <taxon>Tracheophyta</taxon>
        <taxon>Spermatophyta</taxon>
        <taxon>Magnoliopsida</taxon>
        <taxon>Liliopsida</taxon>
        <taxon>Asparagales</taxon>
        <taxon>Iridaceae</taxon>
        <taxon>Iridoideae</taxon>
        <taxon>Irideae</taxon>
        <taxon>Iris</taxon>
    </lineage>
</organism>
<keyword evidence="2" id="KW-1185">Reference proteome</keyword>